<accession>F2RQV2</accession>
<protein>
    <submittedName>
        <fullName evidence="2">Uncharacterized protein</fullName>
    </submittedName>
</protein>
<evidence type="ECO:0000313" key="3">
    <source>
        <dbReference type="Proteomes" id="UP000009172"/>
    </source>
</evidence>
<gene>
    <name evidence="2" type="ORF">TESG_08291</name>
</gene>
<dbReference type="HOGENOM" id="CLU_1950337_0_0_1"/>
<name>F2RQV2_TRIT1</name>
<dbReference type="EMBL" id="GG698480">
    <property type="protein sequence ID" value="EGD93701.1"/>
    <property type="molecule type" value="Genomic_DNA"/>
</dbReference>
<dbReference type="Proteomes" id="UP000009172">
    <property type="component" value="Unassembled WGS sequence"/>
</dbReference>
<evidence type="ECO:0000313" key="2">
    <source>
        <dbReference type="EMBL" id="EGD93701.1"/>
    </source>
</evidence>
<keyword evidence="3" id="KW-1185">Reference proteome</keyword>
<reference evidence="3" key="1">
    <citation type="journal article" date="2012" name="MBio">
        <title>Comparative genome analysis of Trichophyton rubrum and related dermatophytes reveals candidate genes involved in infection.</title>
        <authorList>
            <person name="Martinez D.A."/>
            <person name="Oliver B.G."/>
            <person name="Graeser Y."/>
            <person name="Goldberg J.M."/>
            <person name="Li W."/>
            <person name="Martinez-Rossi N.M."/>
            <person name="Monod M."/>
            <person name="Shelest E."/>
            <person name="Barton R.C."/>
            <person name="Birch E."/>
            <person name="Brakhage A.A."/>
            <person name="Chen Z."/>
            <person name="Gurr S.J."/>
            <person name="Heiman D."/>
            <person name="Heitman J."/>
            <person name="Kosti I."/>
            <person name="Rossi A."/>
            <person name="Saif S."/>
            <person name="Samalova M."/>
            <person name="Saunders C.W."/>
            <person name="Shea T."/>
            <person name="Summerbell R.C."/>
            <person name="Xu J."/>
            <person name="Young S."/>
            <person name="Zeng Q."/>
            <person name="Birren B.W."/>
            <person name="Cuomo C.A."/>
            <person name="White T.C."/>
        </authorList>
    </citation>
    <scope>NUCLEOTIDE SEQUENCE [LARGE SCALE GENOMIC DNA]</scope>
    <source>
        <strain evidence="3">CBS 112818</strain>
    </source>
</reference>
<organism evidence="2 3">
    <name type="scientific">Trichophyton tonsurans (strain CBS 112818)</name>
    <name type="common">Scalp ringworm fungus</name>
    <dbReference type="NCBI Taxonomy" id="647933"/>
    <lineage>
        <taxon>Eukaryota</taxon>
        <taxon>Fungi</taxon>
        <taxon>Dikarya</taxon>
        <taxon>Ascomycota</taxon>
        <taxon>Pezizomycotina</taxon>
        <taxon>Eurotiomycetes</taxon>
        <taxon>Eurotiomycetidae</taxon>
        <taxon>Onygenales</taxon>
        <taxon>Arthrodermataceae</taxon>
        <taxon>Trichophyton</taxon>
    </lineage>
</organism>
<dbReference type="AlphaFoldDB" id="F2RQV2"/>
<proteinExistence type="predicted"/>
<evidence type="ECO:0000256" key="1">
    <source>
        <dbReference type="SAM" id="MobiDB-lite"/>
    </source>
</evidence>
<feature type="region of interest" description="Disordered" evidence="1">
    <location>
        <begin position="40"/>
        <end position="59"/>
    </location>
</feature>
<sequence length="133" mass="15201">MAEMVIIEILTRRQKRIKEEKAHQYPTRQRGKSGLQILHHSASPNISNRPTRDQEATCTRRRGRLSRYLRVLGSDDTSFSFHCIRAVRALVETHAPLRPVDAYEGLSYGISMITSKLTSNQQVHADTTHGMME</sequence>